<organism evidence="2 3">
    <name type="scientific">Pseudomyxococcus hansupus</name>
    <dbReference type="NCBI Taxonomy" id="1297742"/>
    <lineage>
        <taxon>Bacteria</taxon>
        <taxon>Pseudomonadati</taxon>
        <taxon>Myxococcota</taxon>
        <taxon>Myxococcia</taxon>
        <taxon>Myxococcales</taxon>
        <taxon>Cystobacterineae</taxon>
        <taxon>Myxococcaceae</taxon>
        <taxon>Pseudomyxococcus</taxon>
    </lineage>
</organism>
<protein>
    <submittedName>
        <fullName evidence="2">Uncharacterized protein</fullName>
    </submittedName>
</protein>
<evidence type="ECO:0000256" key="1">
    <source>
        <dbReference type="SAM" id="MobiDB-lite"/>
    </source>
</evidence>
<dbReference type="InterPro" id="IPR045929">
    <property type="entry name" value="DUF6348"/>
</dbReference>
<dbReference type="KEGG" id="mym:A176_001824"/>
<gene>
    <name evidence="2" type="ORF">A176_001824</name>
</gene>
<feature type="region of interest" description="Disordered" evidence="1">
    <location>
        <begin position="290"/>
        <end position="319"/>
    </location>
</feature>
<dbReference type="Pfam" id="PF19875">
    <property type="entry name" value="DUF6348"/>
    <property type="match status" value="1"/>
</dbReference>
<evidence type="ECO:0000313" key="2">
    <source>
        <dbReference type="EMBL" id="AKQ64912.1"/>
    </source>
</evidence>
<reference evidence="2 3" key="1">
    <citation type="journal article" date="2016" name="PLoS ONE">
        <title>Complete Genome Sequence and Comparative Genomics of a Novel Myxobacterium Myxococcus hansupus.</title>
        <authorList>
            <person name="Sharma G."/>
            <person name="Narwani T."/>
            <person name="Subramanian S."/>
        </authorList>
    </citation>
    <scope>NUCLEOTIDE SEQUENCE [LARGE SCALE GENOMIC DNA]</scope>
    <source>
        <strain evidence="3">mixupus</strain>
    </source>
</reference>
<keyword evidence="3" id="KW-1185">Reference proteome</keyword>
<dbReference type="EMBL" id="CP012109">
    <property type="protein sequence ID" value="AKQ64912.1"/>
    <property type="molecule type" value="Genomic_DNA"/>
</dbReference>
<dbReference type="AlphaFoldDB" id="A0A0H4XAH2"/>
<name>A0A0H4XAH2_9BACT</name>
<sequence>MGASPIEARQSAYQSFASGSLHVLLGALLNAPCEHMTVEEWTVGGIPRRVFLGQVVARTMGEAEAPQPEWFDSLKSAVASLPLMPGTHWLRIYFAQRDAEVMKLECLLDNEEWPELQRALSEAPWPRTQGFVSHRLFLLLRGGVDVSQVVAKFVEPPNRDFDEICDELRAEGVSALESDKLVSYVPEAFGFVMASDLGAKLPSSAEFVPWEGPGFHEALLAQEPLWQESVRQARLATSGKTLTGDQLMSVAGRSAILNALNSSLHAGVEPKDLKFTSLRVVLSPEGMKAMEQEAAARAPATPPIQTPEEGTPAPPKRPWWKFW</sequence>
<dbReference type="eggNOG" id="ENOG50322AE">
    <property type="taxonomic scope" value="Bacteria"/>
</dbReference>
<dbReference type="Proteomes" id="UP000009026">
    <property type="component" value="Chromosome"/>
</dbReference>
<dbReference type="PATRIC" id="fig|1297742.4.peg.1847"/>
<evidence type="ECO:0000313" key="3">
    <source>
        <dbReference type="Proteomes" id="UP000009026"/>
    </source>
</evidence>
<accession>A0A0H4XAH2</accession>
<proteinExistence type="predicted"/>